<dbReference type="STRING" id="326522.BWD08_08535"/>
<name>A0A448UC03_9NEIS</name>
<reference evidence="3 4" key="1">
    <citation type="submission" date="2018-12" db="EMBL/GenBank/DDBJ databases">
        <authorList>
            <consortium name="Pathogen Informatics"/>
        </authorList>
    </citation>
    <scope>NUCLEOTIDE SEQUENCE [LARGE SCALE GENOMIC DNA]</scope>
    <source>
        <strain evidence="3 4">NCTC12227</strain>
    </source>
</reference>
<evidence type="ECO:0000256" key="1">
    <source>
        <dbReference type="SAM" id="SignalP"/>
    </source>
</evidence>
<dbReference type="OrthoDB" id="5293495at2"/>
<proteinExistence type="predicted"/>
<dbReference type="Pfam" id="PF00753">
    <property type="entry name" value="Lactamase_B"/>
    <property type="match status" value="1"/>
</dbReference>
<dbReference type="KEGG" id="nani:NCTC12227_01162"/>
<dbReference type="PANTHER" id="PTHR42951:SF14">
    <property type="entry name" value="METALLO-BETA-LACTAMASE SUPERFAMILY PROTEIN"/>
    <property type="match status" value="1"/>
</dbReference>
<keyword evidence="4" id="KW-1185">Reference proteome</keyword>
<gene>
    <name evidence="3" type="ORF">NCTC12227_01162</name>
</gene>
<sequence>MNKHSLAVLASALISQAALADQLTFHTFNPQESSIFPVSSVIVEGDKEVLLVDAQFQRNDAQKLVQQIKAIGKPLKTVYISHYDPDFYFGLDVVGQAFPQAEIVATPETLAHIEQSIIGKYKYWSPILKNNAPKMLVLPKATDAAYLKVGSSRLEIRGKHINPALTYLWDSGSKTVLGGVPLYEGTHLWLADSQTKQARSKWARTLDDIAALKPRRVIPGHFIGTPSVKTIEFNRRYLAEVEKAVSSAKNSRDVVNRLKTAFPNLKGGDDLELGAKVVMGEEKWPK</sequence>
<evidence type="ECO:0000259" key="2">
    <source>
        <dbReference type="SMART" id="SM00849"/>
    </source>
</evidence>
<evidence type="ECO:0000313" key="4">
    <source>
        <dbReference type="Proteomes" id="UP000268229"/>
    </source>
</evidence>
<feature type="signal peptide" evidence="1">
    <location>
        <begin position="1"/>
        <end position="20"/>
    </location>
</feature>
<dbReference type="SMART" id="SM00849">
    <property type="entry name" value="Lactamase_B"/>
    <property type="match status" value="1"/>
</dbReference>
<dbReference type="Proteomes" id="UP000268229">
    <property type="component" value="Chromosome"/>
</dbReference>
<dbReference type="InterPro" id="IPR001279">
    <property type="entry name" value="Metallo-B-lactamas"/>
</dbReference>
<accession>A0A448UC03</accession>
<protein>
    <submittedName>
        <fullName evidence="3">Arsenate reductase and related proteins, glutaredoxin family</fullName>
    </submittedName>
</protein>
<dbReference type="AlphaFoldDB" id="A0A448UC03"/>
<keyword evidence="1" id="KW-0732">Signal</keyword>
<dbReference type="Gene3D" id="3.60.15.10">
    <property type="entry name" value="Ribonuclease Z/Hydroxyacylglutathione hydrolase-like"/>
    <property type="match status" value="1"/>
</dbReference>
<dbReference type="PANTHER" id="PTHR42951">
    <property type="entry name" value="METALLO-BETA-LACTAMASE DOMAIN-CONTAINING"/>
    <property type="match status" value="1"/>
</dbReference>
<dbReference type="RefSeq" id="WP_085363168.1">
    <property type="nucleotide sequence ID" value="NZ_LR134516.1"/>
</dbReference>
<dbReference type="EMBL" id="LR134516">
    <property type="protein sequence ID" value="VEJ21424.1"/>
    <property type="molecule type" value="Genomic_DNA"/>
</dbReference>
<feature type="chain" id="PRO_5019369000" evidence="1">
    <location>
        <begin position="21"/>
        <end position="286"/>
    </location>
</feature>
<dbReference type="CDD" id="cd07739">
    <property type="entry name" value="metallo-hydrolase-like_MBL-fold"/>
    <property type="match status" value="1"/>
</dbReference>
<feature type="domain" description="Metallo-beta-lactamase" evidence="2">
    <location>
        <begin position="37"/>
        <end position="221"/>
    </location>
</feature>
<dbReference type="InterPro" id="IPR036866">
    <property type="entry name" value="RibonucZ/Hydroxyglut_hydro"/>
</dbReference>
<dbReference type="InterPro" id="IPR050855">
    <property type="entry name" value="NDM-1-like"/>
</dbReference>
<dbReference type="SUPFAM" id="SSF56281">
    <property type="entry name" value="Metallo-hydrolase/oxidoreductase"/>
    <property type="match status" value="1"/>
</dbReference>
<organism evidence="3 4">
    <name type="scientific">Neisseria animaloris</name>
    <dbReference type="NCBI Taxonomy" id="326522"/>
    <lineage>
        <taxon>Bacteria</taxon>
        <taxon>Pseudomonadati</taxon>
        <taxon>Pseudomonadota</taxon>
        <taxon>Betaproteobacteria</taxon>
        <taxon>Neisseriales</taxon>
        <taxon>Neisseriaceae</taxon>
        <taxon>Neisseria</taxon>
    </lineage>
</organism>
<evidence type="ECO:0000313" key="3">
    <source>
        <dbReference type="EMBL" id="VEJ21424.1"/>
    </source>
</evidence>